<dbReference type="PROSITE" id="PS50042">
    <property type="entry name" value="CNMP_BINDING_3"/>
    <property type="match status" value="1"/>
</dbReference>
<protein>
    <submittedName>
        <fullName evidence="6">Cyclic AMP receptor protein</fullName>
    </submittedName>
</protein>
<dbReference type="SUPFAM" id="SSF51206">
    <property type="entry name" value="cAMP-binding domain-like"/>
    <property type="match status" value="1"/>
</dbReference>
<gene>
    <name evidence="6" type="ORF">ALP8811_02028</name>
</gene>
<dbReference type="SMART" id="SM00100">
    <property type="entry name" value="cNMP"/>
    <property type="match status" value="1"/>
</dbReference>
<dbReference type="RefSeq" id="WP_108856974.1">
    <property type="nucleotide sequence ID" value="NZ_OMOI01000001.1"/>
</dbReference>
<evidence type="ECO:0000313" key="6">
    <source>
        <dbReference type="EMBL" id="SPF77009.1"/>
    </source>
</evidence>
<accession>A0A2R8AM99</accession>
<sequence>MVLSSLGAGALDRLRQRGHARNYKKKDVVFRFGDPGLTLLIVSSGTAEVSVTTALGQKSILGVATAGDVLGDIACLDGGPRSADVVALEPLEAVEVQRQDVLQLFREDPDSAILVIEALCQKARNASEMFEVQTMQSGQARLAACLLRLLPTAVQTETGQAAVKVSQSWLGAYAGLTRENVNRQLKVWARDEVARFEKGFVVIEDQDRLQELAQGGDY</sequence>
<dbReference type="Pfam" id="PF00027">
    <property type="entry name" value="cNMP_binding"/>
    <property type="match status" value="1"/>
</dbReference>
<dbReference type="InterPro" id="IPR014710">
    <property type="entry name" value="RmlC-like_jellyroll"/>
</dbReference>
<dbReference type="Proteomes" id="UP000244911">
    <property type="component" value="Unassembled WGS sequence"/>
</dbReference>
<dbReference type="Gene3D" id="2.60.120.10">
    <property type="entry name" value="Jelly Rolls"/>
    <property type="match status" value="1"/>
</dbReference>
<dbReference type="PANTHER" id="PTHR24567:SF68">
    <property type="entry name" value="DNA-BINDING TRANSCRIPTIONAL DUAL REGULATOR CRP"/>
    <property type="match status" value="1"/>
</dbReference>
<evidence type="ECO:0000256" key="3">
    <source>
        <dbReference type="ARBA" id="ARBA00023163"/>
    </source>
</evidence>
<proteinExistence type="predicted"/>
<organism evidence="6 7">
    <name type="scientific">Aliiroseovarius pelagivivens</name>
    <dbReference type="NCBI Taxonomy" id="1639690"/>
    <lineage>
        <taxon>Bacteria</taxon>
        <taxon>Pseudomonadati</taxon>
        <taxon>Pseudomonadota</taxon>
        <taxon>Alphaproteobacteria</taxon>
        <taxon>Rhodobacterales</taxon>
        <taxon>Paracoccaceae</taxon>
        <taxon>Aliiroseovarius</taxon>
    </lineage>
</organism>
<evidence type="ECO:0000259" key="4">
    <source>
        <dbReference type="PROSITE" id="PS50042"/>
    </source>
</evidence>
<dbReference type="InterPro" id="IPR000595">
    <property type="entry name" value="cNMP-bd_dom"/>
</dbReference>
<dbReference type="PROSITE" id="PS51063">
    <property type="entry name" value="HTH_CRP_2"/>
    <property type="match status" value="1"/>
</dbReference>
<dbReference type="InterPro" id="IPR050397">
    <property type="entry name" value="Env_Response_Regulators"/>
</dbReference>
<dbReference type="GO" id="GO:0003700">
    <property type="term" value="F:DNA-binding transcription factor activity"/>
    <property type="evidence" value="ECO:0007669"/>
    <property type="project" value="TreeGrafter"/>
</dbReference>
<dbReference type="PANTHER" id="PTHR24567">
    <property type="entry name" value="CRP FAMILY TRANSCRIPTIONAL REGULATORY PROTEIN"/>
    <property type="match status" value="1"/>
</dbReference>
<dbReference type="CDD" id="cd00038">
    <property type="entry name" value="CAP_ED"/>
    <property type="match status" value="1"/>
</dbReference>
<evidence type="ECO:0000256" key="1">
    <source>
        <dbReference type="ARBA" id="ARBA00023015"/>
    </source>
</evidence>
<name>A0A2R8AM99_9RHOB</name>
<dbReference type="SUPFAM" id="SSF46785">
    <property type="entry name" value="Winged helix' DNA-binding domain"/>
    <property type="match status" value="1"/>
</dbReference>
<dbReference type="Pfam" id="PF13545">
    <property type="entry name" value="HTH_Crp_2"/>
    <property type="match status" value="1"/>
</dbReference>
<evidence type="ECO:0000256" key="2">
    <source>
        <dbReference type="ARBA" id="ARBA00023125"/>
    </source>
</evidence>
<keyword evidence="2" id="KW-0238">DNA-binding</keyword>
<dbReference type="InterPro" id="IPR036388">
    <property type="entry name" value="WH-like_DNA-bd_sf"/>
</dbReference>
<dbReference type="GO" id="GO:0003677">
    <property type="term" value="F:DNA binding"/>
    <property type="evidence" value="ECO:0007669"/>
    <property type="project" value="UniProtKB-KW"/>
</dbReference>
<keyword evidence="3" id="KW-0804">Transcription</keyword>
<keyword evidence="7" id="KW-1185">Reference proteome</keyword>
<feature type="domain" description="HTH crp-type" evidence="5">
    <location>
        <begin position="136"/>
        <end position="207"/>
    </location>
</feature>
<keyword evidence="1" id="KW-0805">Transcription regulation</keyword>
<dbReference type="InterPro" id="IPR036390">
    <property type="entry name" value="WH_DNA-bd_sf"/>
</dbReference>
<dbReference type="InterPro" id="IPR018490">
    <property type="entry name" value="cNMP-bd_dom_sf"/>
</dbReference>
<keyword evidence="6" id="KW-0675">Receptor</keyword>
<dbReference type="InterPro" id="IPR012318">
    <property type="entry name" value="HTH_CRP"/>
</dbReference>
<dbReference type="EMBL" id="OMOI01000001">
    <property type="protein sequence ID" value="SPF77009.1"/>
    <property type="molecule type" value="Genomic_DNA"/>
</dbReference>
<dbReference type="Gene3D" id="1.10.10.10">
    <property type="entry name" value="Winged helix-like DNA-binding domain superfamily/Winged helix DNA-binding domain"/>
    <property type="match status" value="1"/>
</dbReference>
<evidence type="ECO:0000259" key="5">
    <source>
        <dbReference type="PROSITE" id="PS51063"/>
    </source>
</evidence>
<reference evidence="6 7" key="1">
    <citation type="submission" date="2018-03" db="EMBL/GenBank/DDBJ databases">
        <authorList>
            <person name="Keele B.F."/>
        </authorList>
    </citation>
    <scope>NUCLEOTIDE SEQUENCE [LARGE SCALE GENOMIC DNA]</scope>
    <source>
        <strain evidence="6 7">CECT 8811</strain>
    </source>
</reference>
<dbReference type="AlphaFoldDB" id="A0A2R8AM99"/>
<dbReference type="OrthoDB" id="3525895at2"/>
<evidence type="ECO:0000313" key="7">
    <source>
        <dbReference type="Proteomes" id="UP000244911"/>
    </source>
</evidence>
<feature type="domain" description="Cyclic nucleotide-binding" evidence="4">
    <location>
        <begin position="2"/>
        <end position="122"/>
    </location>
</feature>
<dbReference type="GO" id="GO:0005829">
    <property type="term" value="C:cytosol"/>
    <property type="evidence" value="ECO:0007669"/>
    <property type="project" value="TreeGrafter"/>
</dbReference>